<accession>A0A840U0H3</accession>
<keyword evidence="11" id="KW-0456">Lyase</keyword>
<dbReference type="SFLD" id="SFLDG01386">
    <property type="entry name" value="main_SPASM_domain-containing"/>
    <property type="match status" value="1"/>
</dbReference>
<dbReference type="InterPro" id="IPR040064">
    <property type="entry name" value="MoaA-like"/>
</dbReference>
<dbReference type="GO" id="GO:0006777">
    <property type="term" value="P:Mo-molybdopterin cofactor biosynthetic process"/>
    <property type="evidence" value="ECO:0007669"/>
    <property type="project" value="UniProtKB-KW"/>
</dbReference>
<dbReference type="InterPro" id="IPR010505">
    <property type="entry name" value="MoaA_twitch"/>
</dbReference>
<evidence type="ECO:0000256" key="11">
    <source>
        <dbReference type="ARBA" id="ARBA00023239"/>
    </source>
</evidence>
<dbReference type="SFLD" id="SFLDG01067">
    <property type="entry name" value="SPASM/twitch_domain_containing"/>
    <property type="match status" value="1"/>
</dbReference>
<dbReference type="InterPro" id="IPR000385">
    <property type="entry name" value="MoaA_NifB_PqqE_Fe-S-bd_CS"/>
</dbReference>
<dbReference type="SMART" id="SM00729">
    <property type="entry name" value="Elp3"/>
    <property type="match status" value="1"/>
</dbReference>
<dbReference type="SFLD" id="SFLDG01383">
    <property type="entry name" value="cyclic_pyranopterin_phosphate"/>
    <property type="match status" value="1"/>
</dbReference>
<sequence>MASQAAMEATQHHRMSQPITDRFGRVHNYLRISLTDKCNLRCNYCMPQEDMQFMPSAWLMSAEEIETLARIFVEMGVEKIRLTGGEPLVRKDVGTIITALGQLPTSLTLTTNAVFVDQYLEVLKEAGVRSLNISLDTLHEERFRSITKRDHFSKTLANVRLLLREGFSVKLNMVVMRDVNEEEVSDFVRLTLDEPNLHVRFIEFMPFNGNQWDMSKIVTYQNLLDRIGQDFVYEPVTGEKNDTARVFRAQGGQGTFGIISTITNHFCAGCNRIRLTADGKLKNCLFDTSEVDLLAPLRRGEDVRPLIYAHFQRKHFAHGGHTEFTNQDAKAEYEQNRRMISIGG</sequence>
<dbReference type="CDD" id="cd21117">
    <property type="entry name" value="Twitch_MoaA"/>
    <property type="match status" value="1"/>
</dbReference>
<dbReference type="PROSITE" id="PS51918">
    <property type="entry name" value="RADICAL_SAM"/>
    <property type="match status" value="1"/>
</dbReference>
<dbReference type="GO" id="GO:0051539">
    <property type="term" value="F:4 iron, 4 sulfur cluster binding"/>
    <property type="evidence" value="ECO:0007669"/>
    <property type="project" value="UniProtKB-KW"/>
</dbReference>
<proteinExistence type="predicted"/>
<keyword evidence="6" id="KW-0547">Nucleotide-binding</keyword>
<dbReference type="InterPro" id="IPR007197">
    <property type="entry name" value="rSAM"/>
</dbReference>
<evidence type="ECO:0000256" key="4">
    <source>
        <dbReference type="ARBA" id="ARBA00022691"/>
    </source>
</evidence>
<gene>
    <name evidence="14" type="ORF">HNQ92_003536</name>
</gene>
<name>A0A840U0H3_9BACT</name>
<keyword evidence="5" id="KW-0479">Metal-binding</keyword>
<evidence type="ECO:0000313" key="14">
    <source>
        <dbReference type="EMBL" id="MBB5285379.1"/>
    </source>
</evidence>
<dbReference type="NCBIfam" id="TIGR02666">
    <property type="entry name" value="moaA"/>
    <property type="match status" value="1"/>
</dbReference>
<dbReference type="Pfam" id="PF06463">
    <property type="entry name" value="Mob_synth_C"/>
    <property type="match status" value="1"/>
</dbReference>
<evidence type="ECO:0000259" key="13">
    <source>
        <dbReference type="PROSITE" id="PS51918"/>
    </source>
</evidence>
<dbReference type="InterPro" id="IPR013785">
    <property type="entry name" value="Aldolase_TIM"/>
</dbReference>
<keyword evidence="4" id="KW-0949">S-adenosyl-L-methionine</keyword>
<dbReference type="PROSITE" id="PS01305">
    <property type="entry name" value="MOAA_NIFB_PQQE"/>
    <property type="match status" value="1"/>
</dbReference>
<evidence type="ECO:0000256" key="12">
    <source>
        <dbReference type="ARBA" id="ARBA00048697"/>
    </source>
</evidence>
<reference evidence="14 15" key="1">
    <citation type="submission" date="2020-08" db="EMBL/GenBank/DDBJ databases">
        <title>Genomic Encyclopedia of Type Strains, Phase IV (KMG-IV): sequencing the most valuable type-strain genomes for metagenomic binning, comparative biology and taxonomic classification.</title>
        <authorList>
            <person name="Goeker M."/>
        </authorList>
    </citation>
    <scope>NUCLEOTIDE SEQUENCE [LARGE SCALE GENOMIC DNA]</scope>
    <source>
        <strain evidence="14 15">DSM 105074</strain>
    </source>
</reference>
<dbReference type="GO" id="GO:0061798">
    <property type="term" value="F:GTP 3',8'-cyclase activity"/>
    <property type="evidence" value="ECO:0007669"/>
    <property type="project" value="UniProtKB-EC"/>
</dbReference>
<dbReference type="AlphaFoldDB" id="A0A840U0H3"/>
<dbReference type="SUPFAM" id="SSF102114">
    <property type="entry name" value="Radical SAM enzymes"/>
    <property type="match status" value="1"/>
</dbReference>
<dbReference type="EMBL" id="JACHGF010000005">
    <property type="protein sequence ID" value="MBB5285379.1"/>
    <property type="molecule type" value="Genomic_DNA"/>
</dbReference>
<evidence type="ECO:0000256" key="2">
    <source>
        <dbReference type="ARBA" id="ARBA00012167"/>
    </source>
</evidence>
<dbReference type="Pfam" id="PF04055">
    <property type="entry name" value="Radical_SAM"/>
    <property type="match status" value="1"/>
</dbReference>
<keyword evidence="15" id="KW-1185">Reference proteome</keyword>
<dbReference type="PANTHER" id="PTHR22960:SF0">
    <property type="entry name" value="MOLYBDENUM COFACTOR BIOSYNTHESIS PROTEIN 1"/>
    <property type="match status" value="1"/>
</dbReference>
<evidence type="ECO:0000256" key="8">
    <source>
        <dbReference type="ARBA" id="ARBA00023014"/>
    </source>
</evidence>
<evidence type="ECO:0000256" key="1">
    <source>
        <dbReference type="ARBA" id="ARBA00001966"/>
    </source>
</evidence>
<protein>
    <recommendedName>
        <fullName evidence="2">GTP 3',8-cyclase</fullName>
        <ecNumber evidence="2">4.1.99.22</ecNumber>
    </recommendedName>
</protein>
<comment type="caution">
    <text evidence="14">The sequence shown here is derived from an EMBL/GenBank/DDBJ whole genome shotgun (WGS) entry which is preliminary data.</text>
</comment>
<dbReference type="UniPathway" id="UPA00344"/>
<evidence type="ECO:0000256" key="9">
    <source>
        <dbReference type="ARBA" id="ARBA00023134"/>
    </source>
</evidence>
<dbReference type="SFLD" id="SFLDS00029">
    <property type="entry name" value="Radical_SAM"/>
    <property type="match status" value="1"/>
</dbReference>
<evidence type="ECO:0000256" key="5">
    <source>
        <dbReference type="ARBA" id="ARBA00022723"/>
    </source>
</evidence>
<dbReference type="GO" id="GO:0046872">
    <property type="term" value="F:metal ion binding"/>
    <property type="evidence" value="ECO:0007669"/>
    <property type="project" value="UniProtKB-KW"/>
</dbReference>
<dbReference type="Gene3D" id="3.20.20.70">
    <property type="entry name" value="Aldolase class I"/>
    <property type="match status" value="1"/>
</dbReference>
<comment type="catalytic activity">
    <reaction evidence="12">
        <text>GTP + AH2 + S-adenosyl-L-methionine = (8S)-3',8-cyclo-7,8-dihydroguanosine 5'-triphosphate + 5'-deoxyadenosine + L-methionine + A + H(+)</text>
        <dbReference type="Rhea" id="RHEA:49576"/>
        <dbReference type="ChEBI" id="CHEBI:13193"/>
        <dbReference type="ChEBI" id="CHEBI:15378"/>
        <dbReference type="ChEBI" id="CHEBI:17319"/>
        <dbReference type="ChEBI" id="CHEBI:17499"/>
        <dbReference type="ChEBI" id="CHEBI:37565"/>
        <dbReference type="ChEBI" id="CHEBI:57844"/>
        <dbReference type="ChEBI" id="CHEBI:59789"/>
        <dbReference type="ChEBI" id="CHEBI:131766"/>
        <dbReference type="EC" id="4.1.99.22"/>
    </reaction>
</comment>
<dbReference type="InterPro" id="IPR006638">
    <property type="entry name" value="Elp3/MiaA/NifB-like_rSAM"/>
</dbReference>
<keyword evidence="7" id="KW-0408">Iron</keyword>
<keyword evidence="8" id="KW-0411">Iron-sulfur</keyword>
<evidence type="ECO:0000313" key="15">
    <source>
        <dbReference type="Proteomes" id="UP000557307"/>
    </source>
</evidence>
<comment type="cofactor">
    <cofactor evidence="1">
        <name>[4Fe-4S] cluster</name>
        <dbReference type="ChEBI" id="CHEBI:49883"/>
    </cofactor>
</comment>
<evidence type="ECO:0000256" key="7">
    <source>
        <dbReference type="ARBA" id="ARBA00023004"/>
    </source>
</evidence>
<dbReference type="EC" id="4.1.99.22" evidence="2"/>
<dbReference type="PANTHER" id="PTHR22960">
    <property type="entry name" value="MOLYBDOPTERIN COFACTOR SYNTHESIS PROTEIN A"/>
    <property type="match status" value="1"/>
</dbReference>
<organism evidence="14 15">
    <name type="scientific">Rhabdobacter roseus</name>
    <dbReference type="NCBI Taxonomy" id="1655419"/>
    <lineage>
        <taxon>Bacteria</taxon>
        <taxon>Pseudomonadati</taxon>
        <taxon>Bacteroidota</taxon>
        <taxon>Cytophagia</taxon>
        <taxon>Cytophagales</taxon>
        <taxon>Cytophagaceae</taxon>
        <taxon>Rhabdobacter</taxon>
    </lineage>
</organism>
<feature type="domain" description="Radical SAM core" evidence="13">
    <location>
        <begin position="22"/>
        <end position="253"/>
    </location>
</feature>
<dbReference type="RefSeq" id="WP_246440333.1">
    <property type="nucleotide sequence ID" value="NZ_JACHGF010000005.1"/>
</dbReference>
<dbReference type="InterPro" id="IPR050105">
    <property type="entry name" value="MoCo_biosynth_MoaA/MoaC"/>
</dbReference>
<evidence type="ECO:0000256" key="3">
    <source>
        <dbReference type="ARBA" id="ARBA00022485"/>
    </source>
</evidence>
<dbReference type="InterPro" id="IPR013483">
    <property type="entry name" value="MoaA"/>
</dbReference>
<dbReference type="GO" id="GO:0005525">
    <property type="term" value="F:GTP binding"/>
    <property type="evidence" value="ECO:0007669"/>
    <property type="project" value="UniProtKB-KW"/>
</dbReference>
<dbReference type="CDD" id="cd01335">
    <property type="entry name" value="Radical_SAM"/>
    <property type="match status" value="1"/>
</dbReference>
<keyword evidence="10" id="KW-0501">Molybdenum cofactor biosynthesis</keyword>
<dbReference type="Proteomes" id="UP000557307">
    <property type="component" value="Unassembled WGS sequence"/>
</dbReference>
<keyword evidence="9" id="KW-0342">GTP-binding</keyword>
<dbReference type="GO" id="GO:0061799">
    <property type="term" value="F:cyclic pyranopterin monophosphate synthase activity"/>
    <property type="evidence" value="ECO:0007669"/>
    <property type="project" value="TreeGrafter"/>
</dbReference>
<evidence type="ECO:0000256" key="6">
    <source>
        <dbReference type="ARBA" id="ARBA00022741"/>
    </source>
</evidence>
<keyword evidence="3" id="KW-0004">4Fe-4S</keyword>
<evidence type="ECO:0000256" key="10">
    <source>
        <dbReference type="ARBA" id="ARBA00023150"/>
    </source>
</evidence>
<dbReference type="InterPro" id="IPR058240">
    <property type="entry name" value="rSAM_sf"/>
</dbReference>